<evidence type="ECO:0000256" key="1">
    <source>
        <dbReference type="ARBA" id="ARBA00004240"/>
    </source>
</evidence>
<evidence type="ECO:0000256" key="4">
    <source>
        <dbReference type="ARBA" id="ARBA00022448"/>
    </source>
</evidence>
<dbReference type="GO" id="GO:0005794">
    <property type="term" value="C:Golgi apparatus"/>
    <property type="evidence" value="ECO:0007669"/>
    <property type="project" value="UniProtKB-SubCell"/>
</dbReference>
<dbReference type="GO" id="GO:0003924">
    <property type="term" value="F:GTPase activity"/>
    <property type="evidence" value="ECO:0007669"/>
    <property type="project" value="InterPro"/>
</dbReference>
<feature type="binding site" evidence="14">
    <location>
        <position position="34"/>
    </location>
    <ligand>
        <name>Mg(2+)</name>
        <dbReference type="ChEBI" id="CHEBI:18420"/>
    </ligand>
</feature>
<feature type="binding site" evidence="12">
    <location>
        <position position="32"/>
    </location>
    <ligand>
        <name>GTP</name>
        <dbReference type="ChEBI" id="CHEBI:37565"/>
    </ligand>
</feature>
<dbReference type="GO" id="GO:0005783">
    <property type="term" value="C:endoplasmic reticulum"/>
    <property type="evidence" value="ECO:0007669"/>
    <property type="project" value="UniProtKB-SubCell"/>
</dbReference>
<feature type="binding site" evidence="12">
    <location>
        <position position="33"/>
    </location>
    <ligand>
        <name>GTP</name>
        <dbReference type="ChEBI" id="CHEBI:37565"/>
    </ligand>
</feature>
<evidence type="ECO:0000313" key="16">
    <source>
        <dbReference type="EMBL" id="KAG9070538.1"/>
    </source>
</evidence>
<evidence type="ECO:0000256" key="7">
    <source>
        <dbReference type="ARBA" id="ARBA00022892"/>
    </source>
</evidence>
<dbReference type="EMBL" id="JAHRHY010000003">
    <property type="protein sequence ID" value="KAG9070538.1"/>
    <property type="molecule type" value="Genomic_DNA"/>
</dbReference>
<keyword evidence="11" id="KW-0479">Metal-binding</keyword>
<feature type="region of interest" description="Disordered" evidence="15">
    <location>
        <begin position="629"/>
        <end position="648"/>
    </location>
</feature>
<evidence type="ECO:0000256" key="3">
    <source>
        <dbReference type="ARBA" id="ARBA00007507"/>
    </source>
</evidence>
<proteinExistence type="inferred from homology"/>
<evidence type="ECO:0000256" key="13">
    <source>
        <dbReference type="PIRSR" id="PIRSR606689-1"/>
    </source>
</evidence>
<dbReference type="InterPro" id="IPR006689">
    <property type="entry name" value="Small_GTPase_ARF/SAR"/>
</dbReference>
<feature type="binding site" evidence="12">
    <location>
        <position position="35"/>
    </location>
    <ligand>
        <name>GTP</name>
        <dbReference type="ChEBI" id="CHEBI:37565"/>
    </ligand>
</feature>
<protein>
    <submittedName>
        <fullName evidence="16">COPII coat GTPase</fullName>
    </submittedName>
</protein>
<feature type="binding site" evidence="12">
    <location>
        <position position="198"/>
    </location>
    <ligand>
        <name>GTP</name>
        <dbReference type="ChEBI" id="CHEBI:37565"/>
    </ligand>
</feature>
<feature type="region of interest" description="Disordered" evidence="15">
    <location>
        <begin position="476"/>
        <end position="524"/>
    </location>
</feature>
<keyword evidence="8" id="KW-0653">Protein transport</keyword>
<evidence type="ECO:0000256" key="14">
    <source>
        <dbReference type="PIRSR" id="PIRSR606689-2"/>
    </source>
</evidence>
<evidence type="ECO:0000256" key="11">
    <source>
        <dbReference type="PIRSR" id="PIRSR606687-1"/>
    </source>
</evidence>
<evidence type="ECO:0000256" key="6">
    <source>
        <dbReference type="ARBA" id="ARBA00022824"/>
    </source>
</evidence>
<dbReference type="GO" id="GO:0006886">
    <property type="term" value="P:intracellular protein transport"/>
    <property type="evidence" value="ECO:0007669"/>
    <property type="project" value="InterPro"/>
</dbReference>
<evidence type="ECO:0000256" key="10">
    <source>
        <dbReference type="ARBA" id="ARBA00023134"/>
    </source>
</evidence>
<dbReference type="PRINTS" id="PR00328">
    <property type="entry name" value="SAR1GTPBP"/>
</dbReference>
<dbReference type="SUPFAM" id="SSF48439">
    <property type="entry name" value="Protein prenylyltransferase"/>
    <property type="match status" value="1"/>
</dbReference>
<sequence>MFIIEWFRDVLSSLGLFNKNAKILFLGLDNAGKTTLLHMLKNDRLATLQPTLHPTSEELSIANVKFTTFDLGGHQQGKKRIGAKSNTVGGQPVRSISMERKARRIWKDYFAEVNGIVFLVDCQDRERFLESKAELDALLAIQQLERVPFLILGNKIDAPGAVSEEELRSALGLIQTTGKGKVPLKDMRPIEVFMCSVVMKQGYGDERRTKLGIPIFCWVPVLDAAYGVFKDAVRSSSTVTGGASVDWWHDPGRRKRVTDSSTCLMIFCPDSFTALNARKRLVQEGYLSAEEEVRLLDTVLTFPRNCKSSGAWHHRKWLLCFMYKDYRTVPLDPLVVEGQLKICQDAAERYPKCYYAWTMRHWLVEHLGVHWWKASLVRHEAAVVSTAVVAGDEGKMKCDQGQKQDDEYYLTPLEREFERMKRHMERNVSDHSGQQHLQQCMTQLSGQWIVQRKVQESMSNVEVALQWTREELMSRRQRRRTAVAGTRTKAGVRSRKMKQREGKENQEEERTEMQGETRAGSRQSAIRRQVQGLSSFSLVSSGSSGGDGQAEGSLPLTLARASFAWVVRLWVSELERTREMVRTYPGHESLWYHLRFVYYGVCWLDSETELLLDSSDGFVGGNREVRIEDEDVGEQAGDEEEEEEEEGEEWFVSLASERAFVEGLLTGKGTEDEEKAAEESGGPEKLQGALADKYLAWVERLDLCDQLR</sequence>
<gene>
    <name evidence="16" type="primary">SAR1_2</name>
    <name evidence="16" type="ORF">KI688_008076</name>
</gene>
<keyword evidence="4" id="KW-0813">Transport</keyword>
<evidence type="ECO:0000313" key="17">
    <source>
        <dbReference type="Proteomes" id="UP000707451"/>
    </source>
</evidence>
<dbReference type="OrthoDB" id="1924260at2759"/>
<comment type="similarity">
    <text evidence="3">Belongs to the small GTPase superfamily. SAR1 family.</text>
</comment>
<dbReference type="InterPro" id="IPR006687">
    <property type="entry name" value="Small_GTPase_SAR1"/>
</dbReference>
<keyword evidence="6" id="KW-0256">Endoplasmic reticulum</keyword>
<dbReference type="SMART" id="SM00178">
    <property type="entry name" value="SAR"/>
    <property type="match status" value="1"/>
</dbReference>
<evidence type="ECO:0000256" key="12">
    <source>
        <dbReference type="PIRSR" id="PIRSR606687-2"/>
    </source>
</evidence>
<comment type="subcellular location">
    <subcellularLocation>
        <location evidence="1">Endoplasmic reticulum</location>
    </subcellularLocation>
    <subcellularLocation>
        <location evidence="2">Golgi apparatus</location>
    </subcellularLocation>
</comment>
<dbReference type="GO" id="GO:0046872">
    <property type="term" value="F:metal ion binding"/>
    <property type="evidence" value="ECO:0007669"/>
    <property type="project" value="UniProtKB-KW"/>
</dbReference>
<dbReference type="PANTHER" id="PTHR45684">
    <property type="entry name" value="RE74312P"/>
    <property type="match status" value="1"/>
</dbReference>
<name>A0A9P8BWQ5_9FUNG</name>
<dbReference type="CDD" id="cd00879">
    <property type="entry name" value="Sar1"/>
    <property type="match status" value="1"/>
</dbReference>
<feature type="binding site" evidence="12">
    <location>
        <position position="154"/>
    </location>
    <ligand>
        <name>GTP</name>
        <dbReference type="ChEBI" id="CHEBI:37565"/>
    </ligand>
</feature>
<dbReference type="Pfam" id="PF01239">
    <property type="entry name" value="PPTA"/>
    <property type="match status" value="3"/>
</dbReference>
<keyword evidence="5 12" id="KW-0547">Nucleotide-binding</keyword>
<feature type="binding site" evidence="12">
    <location>
        <position position="197"/>
    </location>
    <ligand>
        <name>GTP</name>
        <dbReference type="ChEBI" id="CHEBI:37565"/>
    </ligand>
</feature>
<evidence type="ECO:0000256" key="2">
    <source>
        <dbReference type="ARBA" id="ARBA00004555"/>
    </source>
</evidence>
<feature type="binding site" evidence="14">
    <location>
        <position position="51"/>
    </location>
    <ligand>
        <name>Mg(2+)</name>
        <dbReference type="ChEBI" id="CHEBI:18420"/>
    </ligand>
</feature>
<dbReference type="PROSITE" id="PS51422">
    <property type="entry name" value="SAR1"/>
    <property type="match status" value="1"/>
</dbReference>
<dbReference type="PROSITE" id="PS51147">
    <property type="entry name" value="PFTA"/>
    <property type="match status" value="1"/>
</dbReference>
<comment type="caution">
    <text evidence="16">The sequence shown here is derived from an EMBL/GenBank/DDBJ whole genome shotgun (WGS) entry which is preliminary data.</text>
</comment>
<dbReference type="AlphaFoldDB" id="A0A9P8BWQ5"/>
<evidence type="ECO:0000256" key="9">
    <source>
        <dbReference type="ARBA" id="ARBA00023034"/>
    </source>
</evidence>
<feature type="binding site" evidence="13">
    <location>
        <begin position="154"/>
        <end position="157"/>
    </location>
    <ligand>
        <name>GTP</name>
        <dbReference type="ChEBI" id="CHEBI:37565"/>
    </ligand>
</feature>
<dbReference type="Proteomes" id="UP000707451">
    <property type="component" value="Unassembled WGS sequence"/>
</dbReference>
<evidence type="ECO:0000256" key="15">
    <source>
        <dbReference type="SAM" id="MobiDB-lite"/>
    </source>
</evidence>
<keyword evidence="10 13" id="KW-0342">GTP-binding</keyword>
<feature type="binding site" evidence="13">
    <location>
        <begin position="27"/>
        <end position="34"/>
    </location>
    <ligand>
        <name>GTP</name>
        <dbReference type="ChEBI" id="CHEBI:37565"/>
    </ligand>
</feature>
<keyword evidence="17" id="KW-1185">Reference proteome</keyword>
<organism evidence="16 17">
    <name type="scientific">Linnemannia hyalina</name>
    <dbReference type="NCBI Taxonomy" id="64524"/>
    <lineage>
        <taxon>Eukaryota</taxon>
        <taxon>Fungi</taxon>
        <taxon>Fungi incertae sedis</taxon>
        <taxon>Mucoromycota</taxon>
        <taxon>Mortierellomycotina</taxon>
        <taxon>Mortierellomycetes</taxon>
        <taxon>Mortierellales</taxon>
        <taxon>Mortierellaceae</taxon>
        <taxon>Linnemannia</taxon>
    </lineage>
</organism>
<reference evidence="16" key="1">
    <citation type="submission" date="2021-06" db="EMBL/GenBank/DDBJ databases">
        <title>Genome Sequence of Mortierella hyaline Strain SCG-10, a Cold-Adapted, Nitrate-Reducing Fungus Isolated from Soil in Minnesota, USA.</title>
        <authorList>
            <person name="Aldossari N."/>
        </authorList>
    </citation>
    <scope>NUCLEOTIDE SEQUENCE</scope>
    <source>
        <strain evidence="16">SCG-10</strain>
    </source>
</reference>
<dbReference type="GO" id="GO:0005525">
    <property type="term" value="F:GTP binding"/>
    <property type="evidence" value="ECO:0007669"/>
    <property type="project" value="UniProtKB-KW"/>
</dbReference>
<dbReference type="SMART" id="SM00177">
    <property type="entry name" value="ARF"/>
    <property type="match status" value="1"/>
</dbReference>
<dbReference type="SUPFAM" id="SSF52540">
    <property type="entry name" value="P-loop containing nucleoside triphosphate hydrolases"/>
    <property type="match status" value="1"/>
</dbReference>
<feature type="binding site" evidence="12">
    <location>
        <position position="155"/>
    </location>
    <ligand>
        <name>GTP</name>
        <dbReference type="ChEBI" id="CHEBI:37565"/>
    </ligand>
</feature>
<feature type="binding site" evidence="13">
    <location>
        <position position="73"/>
    </location>
    <ligand>
        <name>GTP</name>
        <dbReference type="ChEBI" id="CHEBI:37565"/>
    </ligand>
</feature>
<keyword evidence="7" id="KW-0931">ER-Golgi transport</keyword>
<dbReference type="GO" id="GO:0008318">
    <property type="term" value="F:protein prenyltransferase activity"/>
    <property type="evidence" value="ECO:0007669"/>
    <property type="project" value="InterPro"/>
</dbReference>
<keyword evidence="9" id="KW-0333">Golgi apparatus</keyword>
<dbReference type="GO" id="GO:0016192">
    <property type="term" value="P:vesicle-mediated transport"/>
    <property type="evidence" value="ECO:0007669"/>
    <property type="project" value="UniProtKB-KW"/>
</dbReference>
<dbReference type="Gene3D" id="1.25.40.120">
    <property type="entry name" value="Protein prenylyltransferase"/>
    <property type="match status" value="1"/>
</dbReference>
<dbReference type="InterPro" id="IPR002088">
    <property type="entry name" value="Prenyl_trans_a"/>
</dbReference>
<accession>A0A9P8BWQ5</accession>
<keyword evidence="11" id="KW-0460">Magnesium</keyword>
<evidence type="ECO:0000256" key="5">
    <source>
        <dbReference type="ARBA" id="ARBA00022741"/>
    </source>
</evidence>
<dbReference type="Pfam" id="PF00025">
    <property type="entry name" value="Arf"/>
    <property type="match status" value="2"/>
</dbReference>
<feature type="binding site" evidence="12">
    <location>
        <position position="34"/>
    </location>
    <ligand>
        <name>GTP</name>
        <dbReference type="ChEBI" id="CHEBI:37565"/>
    </ligand>
</feature>
<feature type="binding site" evidence="12">
    <location>
        <position position="30"/>
    </location>
    <ligand>
        <name>GTP</name>
        <dbReference type="ChEBI" id="CHEBI:37565"/>
    </ligand>
</feature>
<dbReference type="PROSITE" id="PS51417">
    <property type="entry name" value="ARF"/>
    <property type="match status" value="1"/>
</dbReference>
<feature type="binding site" evidence="11">
    <location>
        <position position="29"/>
    </location>
    <ligand>
        <name>Mg(2+)</name>
        <dbReference type="ChEBI" id="CHEBI:18420"/>
    </ligand>
</feature>
<dbReference type="Gene3D" id="3.40.50.300">
    <property type="entry name" value="P-loop containing nucleotide triphosphate hydrolases"/>
    <property type="match status" value="1"/>
</dbReference>
<evidence type="ECO:0000256" key="8">
    <source>
        <dbReference type="ARBA" id="ARBA00022927"/>
    </source>
</evidence>
<feature type="binding site" evidence="12">
    <location>
        <position position="157"/>
    </location>
    <ligand>
        <name>GTP</name>
        <dbReference type="ChEBI" id="CHEBI:37565"/>
    </ligand>
</feature>
<dbReference type="InterPro" id="IPR027417">
    <property type="entry name" value="P-loop_NTPase"/>
</dbReference>
<feature type="region of interest" description="Disordered" evidence="15">
    <location>
        <begin position="666"/>
        <end position="685"/>
    </location>
</feature>